<accession>A0ABT6ASG3</accession>
<dbReference type="Proteomes" id="UP001216674">
    <property type="component" value="Unassembled WGS sequence"/>
</dbReference>
<reference evidence="1 2" key="1">
    <citation type="submission" date="2023-03" db="EMBL/GenBank/DDBJ databases">
        <title>Draft assemblies of triclosan tolerant bacteria isolated from returned activated sludge.</title>
        <authorList>
            <person name="Van Hamelsveld S."/>
        </authorList>
    </citation>
    <scope>NUCLEOTIDE SEQUENCE [LARGE SCALE GENOMIC DNA]</scope>
    <source>
        <strain evidence="1 2">GW210010_S58</strain>
    </source>
</reference>
<comment type="caution">
    <text evidence="1">The sequence shown here is derived from an EMBL/GenBank/DDBJ whole genome shotgun (WGS) entry which is preliminary data.</text>
</comment>
<protein>
    <submittedName>
        <fullName evidence="1">Uncharacterized protein</fullName>
    </submittedName>
</protein>
<name>A0ABT6ASG3_9BURK</name>
<evidence type="ECO:0000313" key="2">
    <source>
        <dbReference type="Proteomes" id="UP001216674"/>
    </source>
</evidence>
<keyword evidence="2" id="KW-1185">Reference proteome</keyword>
<evidence type="ECO:0000313" key="1">
    <source>
        <dbReference type="EMBL" id="MDF3835540.1"/>
    </source>
</evidence>
<organism evidence="1 2">
    <name type="scientific">Cupriavidus basilensis</name>
    <dbReference type="NCBI Taxonomy" id="68895"/>
    <lineage>
        <taxon>Bacteria</taxon>
        <taxon>Pseudomonadati</taxon>
        <taxon>Pseudomonadota</taxon>
        <taxon>Betaproteobacteria</taxon>
        <taxon>Burkholderiales</taxon>
        <taxon>Burkholderiaceae</taxon>
        <taxon>Cupriavidus</taxon>
    </lineage>
</organism>
<dbReference type="RefSeq" id="WP_276266291.1">
    <property type="nucleotide sequence ID" value="NZ_JARJLM010000362.1"/>
</dbReference>
<gene>
    <name evidence="1" type="ORF">P3W85_21670</name>
</gene>
<sequence length="68" mass="7651">MTLKICGSPASRAILPIRAAEEPGLPYENIPLHDASEEVKAACSDQRQRQPFAHLLHCNAIPRRREYL</sequence>
<proteinExistence type="predicted"/>
<dbReference type="EMBL" id="JARJLM010000362">
    <property type="protein sequence ID" value="MDF3835540.1"/>
    <property type="molecule type" value="Genomic_DNA"/>
</dbReference>